<gene>
    <name evidence="6" type="ORF">P5673_023219</name>
</gene>
<keyword evidence="1" id="KW-0479">Metal-binding</keyword>
<evidence type="ECO:0000313" key="7">
    <source>
        <dbReference type="Proteomes" id="UP001249851"/>
    </source>
</evidence>
<keyword evidence="7" id="KW-1185">Reference proteome</keyword>
<organism evidence="6 7">
    <name type="scientific">Acropora cervicornis</name>
    <name type="common">Staghorn coral</name>
    <dbReference type="NCBI Taxonomy" id="6130"/>
    <lineage>
        <taxon>Eukaryota</taxon>
        <taxon>Metazoa</taxon>
        <taxon>Cnidaria</taxon>
        <taxon>Anthozoa</taxon>
        <taxon>Hexacorallia</taxon>
        <taxon>Scleractinia</taxon>
        <taxon>Astrocoeniina</taxon>
        <taxon>Acroporidae</taxon>
        <taxon>Acropora</taxon>
    </lineage>
</organism>
<comment type="caution">
    <text evidence="6">The sequence shown here is derived from an EMBL/GenBank/DDBJ whole genome shotgun (WGS) entry which is preliminary data.</text>
</comment>
<proteinExistence type="predicted"/>
<dbReference type="GO" id="GO:0003677">
    <property type="term" value="F:DNA binding"/>
    <property type="evidence" value="ECO:0007669"/>
    <property type="project" value="UniProtKB-KW"/>
</dbReference>
<evidence type="ECO:0000259" key="5">
    <source>
        <dbReference type="Pfam" id="PF05485"/>
    </source>
</evidence>
<dbReference type="AlphaFoldDB" id="A0AAD9Q5M3"/>
<dbReference type="EMBL" id="JARQWQ010000064">
    <property type="protein sequence ID" value="KAK2555237.1"/>
    <property type="molecule type" value="Genomic_DNA"/>
</dbReference>
<name>A0AAD9Q5M3_ACRCE</name>
<keyword evidence="2" id="KW-0863">Zinc-finger</keyword>
<feature type="domain" description="THAP-type" evidence="5">
    <location>
        <begin position="4"/>
        <end position="91"/>
    </location>
</feature>
<dbReference type="Proteomes" id="UP001249851">
    <property type="component" value="Unassembled WGS sequence"/>
</dbReference>
<reference evidence="6" key="1">
    <citation type="journal article" date="2023" name="G3 (Bethesda)">
        <title>Whole genome assembly and annotation of the endangered Caribbean coral Acropora cervicornis.</title>
        <authorList>
            <person name="Selwyn J.D."/>
            <person name="Vollmer S.V."/>
        </authorList>
    </citation>
    <scope>NUCLEOTIDE SEQUENCE</scope>
    <source>
        <strain evidence="6">K2</strain>
    </source>
</reference>
<dbReference type="GO" id="GO:0008270">
    <property type="term" value="F:zinc ion binding"/>
    <property type="evidence" value="ECO:0007669"/>
    <property type="project" value="UniProtKB-KW"/>
</dbReference>
<evidence type="ECO:0000256" key="4">
    <source>
        <dbReference type="ARBA" id="ARBA00023125"/>
    </source>
</evidence>
<evidence type="ECO:0000256" key="3">
    <source>
        <dbReference type="ARBA" id="ARBA00022833"/>
    </source>
</evidence>
<protein>
    <recommendedName>
        <fullName evidence="5">THAP-type domain-containing protein</fullName>
    </recommendedName>
</protein>
<dbReference type="Pfam" id="PF05485">
    <property type="entry name" value="THAP"/>
    <property type="match status" value="1"/>
</dbReference>
<accession>A0AAD9Q5M3</accession>
<evidence type="ECO:0000313" key="6">
    <source>
        <dbReference type="EMBL" id="KAK2555237.1"/>
    </source>
</evidence>
<reference evidence="6" key="2">
    <citation type="journal article" date="2023" name="Science">
        <title>Genomic signatures of disease resistance in endangered staghorn corals.</title>
        <authorList>
            <person name="Vollmer S.V."/>
            <person name="Selwyn J.D."/>
            <person name="Despard B.A."/>
            <person name="Roesel C.L."/>
        </authorList>
    </citation>
    <scope>NUCLEOTIDE SEQUENCE</scope>
    <source>
        <strain evidence="6">K2</strain>
    </source>
</reference>
<dbReference type="InterPro" id="IPR006612">
    <property type="entry name" value="THAP_Znf"/>
</dbReference>
<evidence type="ECO:0000256" key="2">
    <source>
        <dbReference type="ARBA" id="ARBA00022771"/>
    </source>
</evidence>
<keyword evidence="3" id="KW-0862">Zinc</keyword>
<evidence type="ECO:0000256" key="1">
    <source>
        <dbReference type="ARBA" id="ARBA00022723"/>
    </source>
</evidence>
<keyword evidence="4" id="KW-0238">DNA-binding</keyword>
<sequence>MVSCVIPGSNNHSAKTKKAGDNASYFHIRLDHRTKALLDRISCTNLPPLENCHVCSEHFLPTFFEPDDLRTQLTGQKGKWSLKADAVLSVFKYSHSPVEKKPGYHPNVAANDKDMKKLAVAELLAAENEKTIAEDIIIEDSLLNYDITPLKSFSASPGMRDFVLNPLPTEVTQTDVCNASPCEVACTTSGIGISSPVKTETNSPKHAEWKVSHDYNYTMNAPQK</sequence>